<evidence type="ECO:0000313" key="12">
    <source>
        <dbReference type="Proteomes" id="UP000217785"/>
    </source>
</evidence>
<dbReference type="PIRSF" id="PIRSF006809">
    <property type="entry name" value="GTP-binding_hflX_prd"/>
    <property type="match status" value="1"/>
</dbReference>
<keyword evidence="4 8" id="KW-0460">Magnesium</keyword>
<dbReference type="AlphaFoldDB" id="A0A292YRG3"/>
<dbReference type="GO" id="GO:0043022">
    <property type="term" value="F:ribosome binding"/>
    <property type="evidence" value="ECO:0007669"/>
    <property type="project" value="TreeGrafter"/>
</dbReference>
<comment type="caution">
    <text evidence="11">The sequence shown here is derived from an EMBL/GenBank/DDBJ whole genome shotgun (WGS) entry which is preliminary data.</text>
</comment>
<keyword evidence="1 6" id="KW-0963">Cytoplasm</keyword>
<evidence type="ECO:0000256" key="8">
    <source>
        <dbReference type="PIRSR" id="PIRSR006809-2"/>
    </source>
</evidence>
<dbReference type="GO" id="GO:0005525">
    <property type="term" value="F:GTP binding"/>
    <property type="evidence" value="ECO:0007669"/>
    <property type="project" value="UniProtKB-UniRule"/>
</dbReference>
<dbReference type="Pfam" id="PF01926">
    <property type="entry name" value="MMR_HSR1"/>
    <property type="match status" value="1"/>
</dbReference>
<dbReference type="Pfam" id="PF13167">
    <property type="entry name" value="GTP-bdg_N"/>
    <property type="match status" value="1"/>
</dbReference>
<sequence length="426" mass="48052">MYETTAKRERAVLVGLQTGRQPDFLWKLAFEELKGLVETAGAEVISDVVQARKYPEPSTYIGKGKLQELAAVVKELEANLAVFDSELSPAQVRNLEQALDCKVLDRTQIILDIFAGRARTKEGKLQVELAQLVYSLPRLTGRGIAMSRLGGGIGTRGPGETKLEVDRRRIRQRIADLRAELREVRQHRQTQRQQRKKREIPVLALVGYTNAGKSTLLHTMIERFGTGSHVADSGRNRLFDTLDPTTRRIELPGGKSIIVTDTVGFIQRLPHQLVDAFRATLEETAEADLLLHVVDASHPEYEIQMETVYQVLEDLDASRKSIITVLNKMDLVKEEWLPDDPCSEHTFRLSSKSGKGIAELAAWVASRLNRSAVRMQVFLPYSEGPFLSKLHAKCKVYSQEFEENGIRLDLDVIPEYRERIAPFKVN</sequence>
<dbReference type="HAMAP" id="MF_00900">
    <property type="entry name" value="GTPase_HflX"/>
    <property type="match status" value="1"/>
</dbReference>
<dbReference type="InterPro" id="IPR027417">
    <property type="entry name" value="P-loop_NTPase"/>
</dbReference>
<dbReference type="PANTHER" id="PTHR10229:SF0">
    <property type="entry name" value="GTP-BINDING PROTEIN 6-RELATED"/>
    <property type="match status" value="1"/>
</dbReference>
<comment type="subcellular location">
    <subcellularLocation>
        <location evidence="6">Cytoplasm</location>
    </subcellularLocation>
    <text evidence="6">May associate with membranes.</text>
</comment>
<proteinExistence type="inferred from homology"/>
<keyword evidence="12" id="KW-1185">Reference proteome</keyword>
<dbReference type="Proteomes" id="UP000217785">
    <property type="component" value="Unassembled WGS sequence"/>
</dbReference>
<dbReference type="InterPro" id="IPR016496">
    <property type="entry name" value="GTPase_HflX"/>
</dbReference>
<dbReference type="Pfam" id="PF16360">
    <property type="entry name" value="GTP-bdg_M"/>
    <property type="match status" value="1"/>
</dbReference>
<keyword evidence="5 6" id="KW-0342">GTP-binding</keyword>
<dbReference type="RefSeq" id="WP_096183890.1">
    <property type="nucleotide sequence ID" value="NZ_BDUF01000109.1"/>
</dbReference>
<comment type="cofactor">
    <cofactor evidence="8">
        <name>Mg(2+)</name>
        <dbReference type="ChEBI" id="CHEBI:18420"/>
    </cofactor>
</comment>
<evidence type="ECO:0000256" key="1">
    <source>
        <dbReference type="ARBA" id="ARBA00022490"/>
    </source>
</evidence>
<dbReference type="CDD" id="cd01878">
    <property type="entry name" value="HflX"/>
    <property type="match status" value="1"/>
</dbReference>
<comment type="function">
    <text evidence="6">GTPase that associates with the 50S ribosomal subunit and may have a role during protein synthesis or ribosome biogenesis.</text>
</comment>
<dbReference type="InterPro" id="IPR006073">
    <property type="entry name" value="GTP-bd"/>
</dbReference>
<feature type="binding site" evidence="7">
    <location>
        <begin position="239"/>
        <end position="243"/>
    </location>
    <ligand>
        <name>GTP</name>
        <dbReference type="ChEBI" id="CHEBI:37565"/>
    </ligand>
</feature>
<evidence type="ECO:0000256" key="5">
    <source>
        <dbReference type="ARBA" id="ARBA00023134"/>
    </source>
</evidence>
<evidence type="ECO:0000256" key="2">
    <source>
        <dbReference type="ARBA" id="ARBA00022723"/>
    </source>
</evidence>
<dbReference type="PROSITE" id="PS51705">
    <property type="entry name" value="G_HFLX"/>
    <property type="match status" value="1"/>
</dbReference>
<evidence type="ECO:0000256" key="4">
    <source>
        <dbReference type="ARBA" id="ARBA00022842"/>
    </source>
</evidence>
<evidence type="ECO:0000256" key="9">
    <source>
        <dbReference type="SAM" id="Coils"/>
    </source>
</evidence>
<name>A0A292YRG3_9BACL</name>
<feature type="domain" description="Hflx-type G" evidence="10">
    <location>
        <begin position="201"/>
        <end position="372"/>
    </location>
</feature>
<keyword evidence="2 8" id="KW-0479">Metal-binding</keyword>
<dbReference type="InterPro" id="IPR025121">
    <property type="entry name" value="GTPase_HflX_N"/>
</dbReference>
<dbReference type="InterPro" id="IPR032305">
    <property type="entry name" value="GTP-bd_M"/>
</dbReference>
<dbReference type="FunFam" id="3.40.50.11060:FF:000001">
    <property type="entry name" value="GTPase HflX"/>
    <property type="match status" value="1"/>
</dbReference>
<evidence type="ECO:0000313" key="11">
    <source>
        <dbReference type="EMBL" id="GAX91776.1"/>
    </source>
</evidence>
<feature type="binding site" evidence="7">
    <location>
        <begin position="350"/>
        <end position="352"/>
    </location>
    <ligand>
        <name>GTP</name>
        <dbReference type="ChEBI" id="CHEBI:37565"/>
    </ligand>
</feature>
<evidence type="ECO:0000256" key="7">
    <source>
        <dbReference type="PIRSR" id="PIRSR006809-1"/>
    </source>
</evidence>
<feature type="coiled-coil region" evidence="9">
    <location>
        <begin position="160"/>
        <end position="194"/>
    </location>
</feature>
<dbReference type="GO" id="GO:0046872">
    <property type="term" value="F:metal ion binding"/>
    <property type="evidence" value="ECO:0007669"/>
    <property type="project" value="UniProtKB-KW"/>
</dbReference>
<dbReference type="EMBL" id="BDUF01000109">
    <property type="protein sequence ID" value="GAX91776.1"/>
    <property type="molecule type" value="Genomic_DNA"/>
</dbReference>
<gene>
    <name evidence="6" type="primary">hflX</name>
    <name evidence="11" type="ORF">EFBL_3467</name>
</gene>
<feature type="binding site" evidence="7">
    <location>
        <begin position="327"/>
        <end position="330"/>
    </location>
    <ligand>
        <name>GTP</name>
        <dbReference type="ChEBI" id="CHEBI:37565"/>
    </ligand>
</feature>
<dbReference type="InterPro" id="IPR030394">
    <property type="entry name" value="G_HFLX_dom"/>
</dbReference>
<dbReference type="Gene3D" id="3.40.50.300">
    <property type="entry name" value="P-loop containing nucleotide triphosphate hydrolases"/>
    <property type="match status" value="1"/>
</dbReference>
<feature type="binding site" evidence="7">
    <location>
        <begin position="261"/>
        <end position="264"/>
    </location>
    <ligand>
        <name>GTP</name>
        <dbReference type="ChEBI" id="CHEBI:37565"/>
    </ligand>
</feature>
<keyword evidence="3 6" id="KW-0547">Nucleotide-binding</keyword>
<dbReference type="PRINTS" id="PR00326">
    <property type="entry name" value="GTP1OBG"/>
</dbReference>
<dbReference type="OrthoDB" id="9812272at2"/>
<feature type="binding site" evidence="8">
    <location>
        <position position="241"/>
    </location>
    <ligand>
        <name>Mg(2+)</name>
        <dbReference type="ChEBI" id="CHEBI:18420"/>
    </ligand>
</feature>
<dbReference type="Gene3D" id="6.10.250.2860">
    <property type="match status" value="1"/>
</dbReference>
<reference evidence="12" key="1">
    <citation type="submission" date="2017-07" db="EMBL/GenBank/DDBJ databases">
        <title>Draft genome sequence of Effusibacillus lacus strain skLN1.</title>
        <authorList>
            <person name="Watanabe M."/>
            <person name="Kojima H."/>
            <person name="Fukui M."/>
        </authorList>
    </citation>
    <scope>NUCLEOTIDE SEQUENCE [LARGE SCALE GENOMIC DNA]</scope>
    <source>
        <strain evidence="12">skLN1</strain>
    </source>
</reference>
<keyword evidence="9" id="KW-0175">Coiled coil</keyword>
<dbReference type="GO" id="GO:0003924">
    <property type="term" value="F:GTPase activity"/>
    <property type="evidence" value="ECO:0007669"/>
    <property type="project" value="UniProtKB-UniRule"/>
</dbReference>
<organism evidence="11 12">
    <name type="scientific">Effusibacillus lacus</name>
    <dbReference type="NCBI Taxonomy" id="1348429"/>
    <lineage>
        <taxon>Bacteria</taxon>
        <taxon>Bacillati</taxon>
        <taxon>Bacillota</taxon>
        <taxon>Bacilli</taxon>
        <taxon>Bacillales</taxon>
        <taxon>Alicyclobacillaceae</taxon>
        <taxon>Effusibacillus</taxon>
    </lineage>
</organism>
<comment type="similarity">
    <text evidence="6">Belongs to the TRAFAC class OBG-HflX-like GTPase superfamily. HflX GTPase family.</text>
</comment>
<accession>A0A292YRG3</accession>
<protein>
    <recommendedName>
        <fullName evidence="6">GTPase HflX</fullName>
    </recommendedName>
    <alternativeName>
        <fullName evidence="6">GTP-binding protein HflX</fullName>
    </alternativeName>
</protein>
<dbReference type="PANTHER" id="PTHR10229">
    <property type="entry name" value="GTP-BINDING PROTEIN HFLX"/>
    <property type="match status" value="1"/>
</dbReference>
<dbReference type="GO" id="GO:0005737">
    <property type="term" value="C:cytoplasm"/>
    <property type="evidence" value="ECO:0007669"/>
    <property type="project" value="UniProtKB-SubCell"/>
</dbReference>
<feature type="binding site" evidence="8">
    <location>
        <position position="214"/>
    </location>
    <ligand>
        <name>Mg(2+)</name>
        <dbReference type="ChEBI" id="CHEBI:18420"/>
    </ligand>
</feature>
<dbReference type="InterPro" id="IPR042108">
    <property type="entry name" value="GTPase_HflX_N_sf"/>
</dbReference>
<comment type="subunit">
    <text evidence="6">Monomer. Associates with the 50S ribosomal subunit.</text>
</comment>
<evidence type="ECO:0000256" key="6">
    <source>
        <dbReference type="HAMAP-Rule" id="MF_00900"/>
    </source>
</evidence>
<dbReference type="Gene3D" id="3.40.50.11060">
    <property type="entry name" value="GTPase HflX, N-terminal domain"/>
    <property type="match status" value="1"/>
</dbReference>
<dbReference type="NCBIfam" id="TIGR03156">
    <property type="entry name" value="GTP_HflX"/>
    <property type="match status" value="1"/>
</dbReference>
<evidence type="ECO:0000259" key="10">
    <source>
        <dbReference type="PROSITE" id="PS51705"/>
    </source>
</evidence>
<evidence type="ECO:0000256" key="3">
    <source>
        <dbReference type="ARBA" id="ARBA00022741"/>
    </source>
</evidence>
<feature type="binding site" evidence="7">
    <location>
        <begin position="207"/>
        <end position="214"/>
    </location>
    <ligand>
        <name>GTP</name>
        <dbReference type="ChEBI" id="CHEBI:37565"/>
    </ligand>
</feature>
<dbReference type="SUPFAM" id="SSF52540">
    <property type="entry name" value="P-loop containing nucleoside triphosphate hydrolases"/>
    <property type="match status" value="1"/>
</dbReference>